<sequence length="135" mass="15573">MAGEEITKALSVKQPWAELICLGIKDVENRTWRTRFKGRVYIHASMHPDKSARLSKEREEVTDNIDEFQFKNSAIIGEVTIADCVQNHKSIWADKGEGIWHWVLKDAVFYDKPIENVKGKLGIWDINIKDYLQSA</sequence>
<evidence type="ECO:0000259" key="1">
    <source>
        <dbReference type="Pfam" id="PF04266"/>
    </source>
</evidence>
<protein>
    <submittedName>
        <fullName evidence="2">ASCH domain-containing protein</fullName>
    </submittedName>
</protein>
<dbReference type="RefSeq" id="WP_002986299.1">
    <property type="nucleotide sequence ID" value="NZ_CP068108.1"/>
</dbReference>
<dbReference type="InterPro" id="IPR015947">
    <property type="entry name" value="PUA-like_sf"/>
</dbReference>
<name>A0A9Q6ZCT9_MYROD</name>
<dbReference type="SUPFAM" id="SSF88697">
    <property type="entry name" value="PUA domain-like"/>
    <property type="match status" value="1"/>
</dbReference>
<dbReference type="OrthoDB" id="359066at2"/>
<gene>
    <name evidence="2" type="ORF">I6I88_11960</name>
</gene>
<dbReference type="Proteomes" id="UP000596202">
    <property type="component" value="Chromosome"/>
</dbReference>
<reference evidence="2 3" key="1">
    <citation type="submission" date="2021-01" db="EMBL/GenBank/DDBJ databases">
        <title>FDA dAtabase for Regulatory Grade micrObial Sequences (FDA-ARGOS): Supporting development and validation of Infectious Disease Dx tests.</title>
        <authorList>
            <person name="Sproer C."/>
            <person name="Gronow S."/>
            <person name="Severitt S."/>
            <person name="Schroder I."/>
            <person name="Tallon L."/>
            <person name="Sadzewicz L."/>
            <person name="Zhao X."/>
            <person name="Boylan J."/>
            <person name="Ott S."/>
            <person name="Bowen H."/>
            <person name="Vavikolanu K."/>
            <person name="Mehta A."/>
            <person name="Aluvathingal J."/>
            <person name="Nadendla S."/>
            <person name="Lowell S."/>
            <person name="Myers T."/>
            <person name="Yan Y."/>
            <person name="Sichtig H."/>
        </authorList>
    </citation>
    <scope>NUCLEOTIDE SEQUENCE [LARGE SCALE GENOMIC DNA]</scope>
    <source>
        <strain evidence="2 3">FDAARGOS_1131</strain>
    </source>
</reference>
<dbReference type="GeneID" id="93528378"/>
<accession>A0A9Q6ZCT9</accession>
<proteinExistence type="predicted"/>
<dbReference type="Gene3D" id="2.30.130.30">
    <property type="entry name" value="Hypothetical protein"/>
    <property type="match status" value="1"/>
</dbReference>
<evidence type="ECO:0000313" key="2">
    <source>
        <dbReference type="EMBL" id="QQT98929.1"/>
    </source>
</evidence>
<dbReference type="CDD" id="cd06554">
    <property type="entry name" value="ASCH_ASC-1_like"/>
    <property type="match status" value="1"/>
</dbReference>
<dbReference type="InterPro" id="IPR007374">
    <property type="entry name" value="ASCH_domain"/>
</dbReference>
<evidence type="ECO:0000313" key="3">
    <source>
        <dbReference type="Proteomes" id="UP000596202"/>
    </source>
</evidence>
<dbReference type="AlphaFoldDB" id="A0A9Q6ZCT9"/>
<dbReference type="EMBL" id="CP068108">
    <property type="protein sequence ID" value="QQT98929.1"/>
    <property type="molecule type" value="Genomic_DNA"/>
</dbReference>
<dbReference type="Pfam" id="PF04266">
    <property type="entry name" value="ASCH"/>
    <property type="match status" value="1"/>
</dbReference>
<organism evidence="2 3">
    <name type="scientific">Myroides odoratus</name>
    <name type="common">Flavobacterium odoratum</name>
    <dbReference type="NCBI Taxonomy" id="256"/>
    <lineage>
        <taxon>Bacteria</taxon>
        <taxon>Pseudomonadati</taxon>
        <taxon>Bacteroidota</taxon>
        <taxon>Flavobacteriia</taxon>
        <taxon>Flavobacteriales</taxon>
        <taxon>Flavobacteriaceae</taxon>
        <taxon>Myroides</taxon>
    </lineage>
</organism>
<feature type="domain" description="ASCH" evidence="1">
    <location>
        <begin position="10"/>
        <end position="94"/>
    </location>
</feature>